<proteinExistence type="inferred from homology"/>
<keyword evidence="1 4" id="KW-0547">Nucleotide-binding</keyword>
<dbReference type="PROSITE" id="PS51192">
    <property type="entry name" value="HELICASE_ATP_BIND_1"/>
    <property type="match status" value="1"/>
</dbReference>
<evidence type="ECO:0000256" key="4">
    <source>
        <dbReference type="RuleBase" id="RU365068"/>
    </source>
</evidence>
<keyword evidence="2 4" id="KW-0378">Hydrolase</keyword>
<evidence type="ECO:0000256" key="1">
    <source>
        <dbReference type="ARBA" id="ARBA00022741"/>
    </source>
</evidence>
<evidence type="ECO:0000313" key="6">
    <source>
        <dbReference type="EMBL" id="JAP93357.1"/>
    </source>
</evidence>
<dbReference type="InterPro" id="IPR011545">
    <property type="entry name" value="DEAD/DEAH_box_helicase_dom"/>
</dbReference>
<dbReference type="Pfam" id="PF00270">
    <property type="entry name" value="DEAD"/>
    <property type="match status" value="1"/>
</dbReference>
<reference evidence="6" key="1">
    <citation type="submission" date="2015-07" db="EMBL/GenBank/DDBJ databases">
        <title>Adaptation to a free-living lifestyle via gene acquisitions in the diplomonad Trepomonas sp. PC1.</title>
        <authorList>
            <person name="Xu F."/>
            <person name="Jerlstrom-Hultqvist J."/>
            <person name="Kolisko M."/>
            <person name="Simpson A.G.B."/>
            <person name="Roger A.J."/>
            <person name="Svard S.G."/>
            <person name="Andersson J.O."/>
        </authorList>
    </citation>
    <scope>NUCLEOTIDE SEQUENCE</scope>
    <source>
        <strain evidence="6">PC1</strain>
    </source>
</reference>
<dbReference type="InterPro" id="IPR027417">
    <property type="entry name" value="P-loop_NTPase"/>
</dbReference>
<feature type="domain" description="Helicase ATP-binding" evidence="5">
    <location>
        <begin position="26"/>
        <end position="200"/>
    </location>
</feature>
<dbReference type="Gene3D" id="3.40.50.300">
    <property type="entry name" value="P-loop containing nucleotide triphosphate hydrolases"/>
    <property type="match status" value="2"/>
</dbReference>
<comment type="domain">
    <text evidence="4">The Q motif is unique to and characteristic of the DEAD box family of RNA helicases and controls ATP binding and hydrolysis.</text>
</comment>
<organism evidence="6">
    <name type="scientific">Trepomonas sp. PC1</name>
    <dbReference type="NCBI Taxonomy" id="1076344"/>
    <lineage>
        <taxon>Eukaryota</taxon>
        <taxon>Metamonada</taxon>
        <taxon>Diplomonadida</taxon>
        <taxon>Hexamitidae</taxon>
        <taxon>Hexamitinae</taxon>
        <taxon>Trepomonas</taxon>
    </lineage>
</organism>
<evidence type="ECO:0000259" key="5">
    <source>
        <dbReference type="PROSITE" id="PS51192"/>
    </source>
</evidence>
<comment type="catalytic activity">
    <reaction evidence="4">
        <text>ATP + H2O = ADP + phosphate + H(+)</text>
        <dbReference type="Rhea" id="RHEA:13065"/>
        <dbReference type="ChEBI" id="CHEBI:15377"/>
        <dbReference type="ChEBI" id="CHEBI:15378"/>
        <dbReference type="ChEBI" id="CHEBI:30616"/>
        <dbReference type="ChEBI" id="CHEBI:43474"/>
        <dbReference type="ChEBI" id="CHEBI:456216"/>
        <dbReference type="EC" id="3.6.4.13"/>
    </reaction>
</comment>
<evidence type="ECO:0000256" key="2">
    <source>
        <dbReference type="ARBA" id="ARBA00022801"/>
    </source>
</evidence>
<dbReference type="GO" id="GO:0003723">
    <property type="term" value="F:RNA binding"/>
    <property type="evidence" value="ECO:0007669"/>
    <property type="project" value="UniProtKB-UniRule"/>
</dbReference>
<keyword evidence="4 6" id="KW-0347">Helicase</keyword>
<dbReference type="GO" id="GO:0003724">
    <property type="term" value="F:RNA helicase activity"/>
    <property type="evidence" value="ECO:0007669"/>
    <property type="project" value="UniProtKB-EC"/>
</dbReference>
<dbReference type="GO" id="GO:0005524">
    <property type="term" value="F:ATP binding"/>
    <property type="evidence" value="ECO:0007669"/>
    <property type="project" value="UniProtKB-UniRule"/>
</dbReference>
<sequence length="399" mass="45650">KRPHIQQLINNLEQLNYITLFPIQQLTVSLDDNNAFIQSPCGSGKTLAALLPYLMRNEPRVVIYMSINAILCYQVRQLIQQLTNEIPTFQLTDFTPLRGPTPTNKTLFIVATPQQLQLFLHKHKLVLSQKTTLIIDEADQQIKQQPLLFNQLFKLLSPGYSASNSPFCKQLQMQMIFMSATLKMNEHLLNNLNLKPGRFYKLSSLQEQKSFIHINTVQYLDFIYSSLKSGLLKTPCVVFLQSFNQIDDLTMSLMVLRQDTENFKLNLLYKNLKSVKSDFLNINQEIEETSVVFTTSEFARGFDFHFKTAVSCGAVENDELVHRMGRAGRGFDSGVGYYLGNERKIEVLAELGSIQVFNSLDMFINENNISEGINVVKEFQKFKKESESEQIGLVQFLDG</sequence>
<keyword evidence="3 4" id="KW-0067">ATP-binding</keyword>
<name>A0A146K9W3_9EUKA</name>
<protein>
    <recommendedName>
        <fullName evidence="4">ATP-dependent RNA helicase</fullName>
        <ecNumber evidence="4">3.6.4.13</ecNumber>
    </recommendedName>
</protein>
<dbReference type="GO" id="GO:0016787">
    <property type="term" value="F:hydrolase activity"/>
    <property type="evidence" value="ECO:0007669"/>
    <property type="project" value="UniProtKB-KW"/>
</dbReference>
<comment type="similarity">
    <text evidence="4">Belongs to the DEAD box helicase family.</text>
</comment>
<accession>A0A146K9W3</accession>
<comment type="function">
    <text evidence="4">RNA helicase.</text>
</comment>
<evidence type="ECO:0000256" key="3">
    <source>
        <dbReference type="ARBA" id="ARBA00022840"/>
    </source>
</evidence>
<dbReference type="AlphaFoldDB" id="A0A146K9W3"/>
<feature type="non-terminal residue" evidence="6">
    <location>
        <position position="1"/>
    </location>
</feature>
<keyword evidence="4" id="KW-0694">RNA-binding</keyword>
<dbReference type="SMART" id="SM00487">
    <property type="entry name" value="DEXDc"/>
    <property type="match status" value="1"/>
</dbReference>
<dbReference type="EMBL" id="GDID01003249">
    <property type="protein sequence ID" value="JAP93357.1"/>
    <property type="molecule type" value="Transcribed_RNA"/>
</dbReference>
<dbReference type="EC" id="3.6.4.13" evidence="4"/>
<dbReference type="PANTHER" id="PTHR24031">
    <property type="entry name" value="RNA HELICASE"/>
    <property type="match status" value="1"/>
</dbReference>
<dbReference type="InterPro" id="IPR014001">
    <property type="entry name" value="Helicase_ATP-bd"/>
</dbReference>
<dbReference type="SUPFAM" id="SSF52540">
    <property type="entry name" value="P-loop containing nucleoside triphosphate hydrolases"/>
    <property type="match status" value="1"/>
</dbReference>
<gene>
    <name evidence="6" type="ORF">TPC1_14398</name>
</gene>
<feature type="non-terminal residue" evidence="6">
    <location>
        <position position="399"/>
    </location>
</feature>